<organism evidence="2 3">
    <name type="scientific">Choiromyces venosus 120613-1</name>
    <dbReference type="NCBI Taxonomy" id="1336337"/>
    <lineage>
        <taxon>Eukaryota</taxon>
        <taxon>Fungi</taxon>
        <taxon>Dikarya</taxon>
        <taxon>Ascomycota</taxon>
        <taxon>Pezizomycotina</taxon>
        <taxon>Pezizomycetes</taxon>
        <taxon>Pezizales</taxon>
        <taxon>Tuberaceae</taxon>
        <taxon>Choiromyces</taxon>
    </lineage>
</organism>
<accession>A0A3N4K4Y7</accession>
<keyword evidence="1" id="KW-0812">Transmembrane</keyword>
<name>A0A3N4K4Y7_9PEZI</name>
<evidence type="ECO:0000313" key="2">
    <source>
        <dbReference type="EMBL" id="RPB04608.1"/>
    </source>
</evidence>
<keyword evidence="1" id="KW-0472">Membrane</keyword>
<protein>
    <submittedName>
        <fullName evidence="2">Uncharacterized protein</fullName>
    </submittedName>
</protein>
<sequence length="162" mass="18335">MLVDFGESPPGYFLSLFWNIAEKGGHPWGARDVVWICFSLILLFLSFLDIFDVIKLQTMAIIFTLPLSSSDHCTKSTFVHYAHHITLIKAAFDRLIFSYFVGLDISTLLKQYYSSNINDRISKSRYEKCRIGGGQPIEPTFLSPSCFTNSFVQSSCSISKIP</sequence>
<reference evidence="2 3" key="1">
    <citation type="journal article" date="2018" name="Nat. Ecol. Evol.">
        <title>Pezizomycetes genomes reveal the molecular basis of ectomycorrhizal truffle lifestyle.</title>
        <authorList>
            <person name="Murat C."/>
            <person name="Payen T."/>
            <person name="Noel B."/>
            <person name="Kuo A."/>
            <person name="Morin E."/>
            <person name="Chen J."/>
            <person name="Kohler A."/>
            <person name="Krizsan K."/>
            <person name="Balestrini R."/>
            <person name="Da Silva C."/>
            <person name="Montanini B."/>
            <person name="Hainaut M."/>
            <person name="Levati E."/>
            <person name="Barry K.W."/>
            <person name="Belfiori B."/>
            <person name="Cichocki N."/>
            <person name="Clum A."/>
            <person name="Dockter R.B."/>
            <person name="Fauchery L."/>
            <person name="Guy J."/>
            <person name="Iotti M."/>
            <person name="Le Tacon F."/>
            <person name="Lindquist E.A."/>
            <person name="Lipzen A."/>
            <person name="Malagnac F."/>
            <person name="Mello A."/>
            <person name="Molinier V."/>
            <person name="Miyauchi S."/>
            <person name="Poulain J."/>
            <person name="Riccioni C."/>
            <person name="Rubini A."/>
            <person name="Sitrit Y."/>
            <person name="Splivallo R."/>
            <person name="Traeger S."/>
            <person name="Wang M."/>
            <person name="Zifcakova L."/>
            <person name="Wipf D."/>
            <person name="Zambonelli A."/>
            <person name="Paolocci F."/>
            <person name="Nowrousian M."/>
            <person name="Ottonello S."/>
            <person name="Baldrian P."/>
            <person name="Spatafora J.W."/>
            <person name="Henrissat B."/>
            <person name="Nagy L.G."/>
            <person name="Aury J.M."/>
            <person name="Wincker P."/>
            <person name="Grigoriev I.V."/>
            <person name="Bonfante P."/>
            <person name="Martin F.M."/>
        </authorList>
    </citation>
    <scope>NUCLEOTIDE SEQUENCE [LARGE SCALE GENOMIC DNA]</scope>
    <source>
        <strain evidence="2 3">120613-1</strain>
    </source>
</reference>
<keyword evidence="1" id="KW-1133">Transmembrane helix</keyword>
<proteinExistence type="predicted"/>
<gene>
    <name evidence="2" type="ORF">L873DRAFT_1274046</name>
</gene>
<feature type="transmembrane region" description="Helical" evidence="1">
    <location>
        <begin position="33"/>
        <end position="51"/>
    </location>
</feature>
<dbReference type="Proteomes" id="UP000276215">
    <property type="component" value="Unassembled WGS sequence"/>
</dbReference>
<keyword evidence="3" id="KW-1185">Reference proteome</keyword>
<evidence type="ECO:0000256" key="1">
    <source>
        <dbReference type="SAM" id="Phobius"/>
    </source>
</evidence>
<dbReference type="EMBL" id="ML120357">
    <property type="protein sequence ID" value="RPB04608.1"/>
    <property type="molecule type" value="Genomic_DNA"/>
</dbReference>
<dbReference type="AlphaFoldDB" id="A0A3N4K4Y7"/>
<evidence type="ECO:0000313" key="3">
    <source>
        <dbReference type="Proteomes" id="UP000276215"/>
    </source>
</evidence>